<dbReference type="InterPro" id="IPR050126">
    <property type="entry name" value="Ap4A_hydrolase"/>
</dbReference>
<proteinExistence type="inferred from homology"/>
<evidence type="ECO:0000259" key="2">
    <source>
        <dbReference type="Pfam" id="PF12850"/>
    </source>
</evidence>
<accession>A0A839INK1</accession>
<sequence>MIASVLSKASDSELSKPLFRKLQLSEPDCPVLIFGGPYSNLQATEALMAEARLLGVAADRVICTGDIVAYCAQPSETTQLIREWGIPVVMGNCEQSLANSAMDCGCGFEENSSCSLLSVTWYRFTDQAINQEQRQWMNTLPEIICFALAGKQIAVVHGSAESINQFIFPSTPEQEKIKQFELIKTLTGIYPDIIIGGHCGVPFADQLTLADNRQVFWLNAGVIGMPANDGTSDGWYMLLEPDSKQSQLNVRFNRLAYDTDTAQRTMSDRGLNTPYQSALRSGLWPSTNILPEKETADTGKPLQLSPVFIS</sequence>
<dbReference type="AlphaFoldDB" id="A0A839INK1"/>
<dbReference type="InterPro" id="IPR024654">
    <property type="entry name" value="Calcineurin-like_PHP_lpxH"/>
</dbReference>
<dbReference type="PANTHER" id="PTHR42850">
    <property type="entry name" value="METALLOPHOSPHOESTERASE"/>
    <property type="match status" value="1"/>
</dbReference>
<name>A0A839INK1_9GAMM</name>
<dbReference type="Proteomes" id="UP000565262">
    <property type="component" value="Unassembled WGS sequence"/>
</dbReference>
<dbReference type="SUPFAM" id="SSF56300">
    <property type="entry name" value="Metallo-dependent phosphatases"/>
    <property type="match status" value="1"/>
</dbReference>
<dbReference type="InterPro" id="IPR029052">
    <property type="entry name" value="Metallo-depent_PP-like"/>
</dbReference>
<evidence type="ECO:0000313" key="3">
    <source>
        <dbReference type="EMBL" id="MBB1486079.1"/>
    </source>
</evidence>
<comment type="caution">
    <text evidence="3">The sequence shown here is derived from an EMBL/GenBank/DDBJ whole genome shotgun (WGS) entry which is preliminary data.</text>
</comment>
<dbReference type="EMBL" id="JACJFM010000005">
    <property type="protein sequence ID" value="MBB1486079.1"/>
    <property type="molecule type" value="Genomic_DNA"/>
</dbReference>
<dbReference type="RefSeq" id="WP_182807862.1">
    <property type="nucleotide sequence ID" value="NZ_JACJFM010000005.1"/>
</dbReference>
<dbReference type="GO" id="GO:0005737">
    <property type="term" value="C:cytoplasm"/>
    <property type="evidence" value="ECO:0007669"/>
    <property type="project" value="TreeGrafter"/>
</dbReference>
<dbReference type="Gene3D" id="3.60.21.10">
    <property type="match status" value="1"/>
</dbReference>
<feature type="domain" description="Calcineurin-like phosphoesterase" evidence="2">
    <location>
        <begin position="52"/>
        <end position="240"/>
    </location>
</feature>
<dbReference type="CDD" id="cd00838">
    <property type="entry name" value="MPP_superfamily"/>
    <property type="match status" value="1"/>
</dbReference>
<dbReference type="GO" id="GO:0016791">
    <property type="term" value="F:phosphatase activity"/>
    <property type="evidence" value="ECO:0007669"/>
    <property type="project" value="TreeGrafter"/>
</dbReference>
<comment type="similarity">
    <text evidence="1">Belongs to the metallophosphoesterase superfamily. YfcE family.</text>
</comment>
<dbReference type="PANTHER" id="PTHR42850:SF2">
    <property type="entry name" value="BLL5683 PROTEIN"/>
    <property type="match status" value="1"/>
</dbReference>
<evidence type="ECO:0000256" key="1">
    <source>
        <dbReference type="ARBA" id="ARBA00008950"/>
    </source>
</evidence>
<organism evidence="3 4">
    <name type="scientific">Oceanospirillum sediminis</name>
    <dbReference type="NCBI Taxonomy" id="2760088"/>
    <lineage>
        <taxon>Bacteria</taxon>
        <taxon>Pseudomonadati</taxon>
        <taxon>Pseudomonadota</taxon>
        <taxon>Gammaproteobacteria</taxon>
        <taxon>Oceanospirillales</taxon>
        <taxon>Oceanospirillaceae</taxon>
        <taxon>Oceanospirillum</taxon>
    </lineage>
</organism>
<gene>
    <name evidence="3" type="ORF">H4O21_05615</name>
</gene>
<evidence type="ECO:0000313" key="4">
    <source>
        <dbReference type="Proteomes" id="UP000565262"/>
    </source>
</evidence>
<protein>
    <submittedName>
        <fullName evidence="3">Metallophosphoesterase family protein</fullName>
    </submittedName>
</protein>
<reference evidence="3 4" key="1">
    <citation type="submission" date="2020-08" db="EMBL/GenBank/DDBJ databases">
        <title>Oceanospirillum sp. nov. isolated from marine sediment.</title>
        <authorList>
            <person name="Ji X."/>
        </authorList>
    </citation>
    <scope>NUCLEOTIDE SEQUENCE [LARGE SCALE GENOMIC DNA]</scope>
    <source>
        <strain evidence="3 4">D5</strain>
    </source>
</reference>
<keyword evidence="4" id="KW-1185">Reference proteome</keyword>
<dbReference type="Pfam" id="PF12850">
    <property type="entry name" value="Metallophos_2"/>
    <property type="match status" value="1"/>
</dbReference>